<evidence type="ECO:0000313" key="2">
    <source>
        <dbReference type="EMBL" id="BBF86093.1"/>
    </source>
</evidence>
<feature type="transmembrane region" description="Helical" evidence="1">
    <location>
        <begin position="55"/>
        <end position="81"/>
    </location>
</feature>
<dbReference type="RefSeq" id="WP_089086061.1">
    <property type="nucleotide sequence ID" value="NZ_AP018823.1"/>
</dbReference>
<evidence type="ECO:0000256" key="1">
    <source>
        <dbReference type="SAM" id="Phobius"/>
    </source>
</evidence>
<reference evidence="3" key="3">
    <citation type="journal article" date="2017" name="Plant Physiol. Biochem.">
        <title>Differential oxidative and antioxidative response of duckweed Lemna minor toward plant growth promoting/inhibiting bacteria.</title>
        <authorList>
            <person name="Ishizawa H."/>
            <person name="Kuroda M."/>
            <person name="Morikawa M."/>
            <person name="Ike M."/>
        </authorList>
    </citation>
    <scope>NUCLEOTIDE SEQUENCE [LARGE SCALE GENOMIC DNA]</scope>
    <source>
        <strain evidence="3">H3</strain>
    </source>
</reference>
<feature type="transmembrane region" description="Helical" evidence="1">
    <location>
        <begin position="146"/>
        <end position="165"/>
    </location>
</feature>
<dbReference type="Proteomes" id="UP000198290">
    <property type="component" value="Chromosome"/>
</dbReference>
<dbReference type="EMBL" id="AP018823">
    <property type="protein sequence ID" value="BBF86093.1"/>
    <property type="molecule type" value="Genomic_DNA"/>
</dbReference>
<accession>A0A3G9GGW7</accession>
<dbReference type="InterPro" id="IPR007498">
    <property type="entry name" value="PqiA-like"/>
</dbReference>
<organism evidence="2 3">
    <name type="scientific">Aquitalea magnusonii</name>
    <dbReference type="NCBI Taxonomy" id="332411"/>
    <lineage>
        <taxon>Bacteria</taxon>
        <taxon>Pseudomonadati</taxon>
        <taxon>Pseudomonadota</taxon>
        <taxon>Betaproteobacteria</taxon>
        <taxon>Neisseriales</taxon>
        <taxon>Chromobacteriaceae</taxon>
        <taxon>Aquitalea</taxon>
    </lineage>
</organism>
<proteinExistence type="predicted"/>
<feature type="transmembrane region" description="Helical" evidence="1">
    <location>
        <begin position="102"/>
        <end position="126"/>
    </location>
</feature>
<gene>
    <name evidence="2" type="ORF">DLM_2486</name>
</gene>
<keyword evidence="1" id="KW-1133">Transmembrane helix</keyword>
<evidence type="ECO:0000313" key="3">
    <source>
        <dbReference type="Proteomes" id="UP000198290"/>
    </source>
</evidence>
<dbReference type="OrthoDB" id="9807787at2"/>
<reference evidence="3" key="1">
    <citation type="journal article" date="2017" name="Biotechnol. Biofuels">
        <title>Evaluation of environmental bacterial communities as a factor affecting the growth of duckweed Lemna minor.</title>
        <authorList>
            <person name="Ishizawa H."/>
            <person name="Kuroda M."/>
            <person name="Morikawa M."/>
            <person name="Ike M."/>
        </authorList>
    </citation>
    <scope>NUCLEOTIDE SEQUENCE [LARGE SCALE GENOMIC DNA]</scope>
    <source>
        <strain evidence="3">H3</strain>
    </source>
</reference>
<dbReference type="STRING" id="332411.VI06_02885"/>
<dbReference type="AlphaFoldDB" id="A0A3G9GGW7"/>
<sequence>MSHEISPPAAAPRLLACHECDLLQSAPLQVQQGVLCCRCGCQLLPGPAYRPATSLALVLAGLLVFVLANVFPVVGLEAGGVRTATTLLGTAWQLSQQQMEPVALLVLLTGVLTPGLELLCLLYLLLPLALGHAPPGFARVMRLVRVLHPWGMVEVFLLGVLVSLVKLAHMAEVHPGIGLWSFFALILLLAGNASRFDAGLLWERYQSCRATR</sequence>
<name>A0A3G9GGW7_9NEIS</name>
<feature type="transmembrane region" description="Helical" evidence="1">
    <location>
        <begin position="177"/>
        <end position="196"/>
    </location>
</feature>
<keyword evidence="1" id="KW-0472">Membrane</keyword>
<dbReference type="Pfam" id="PF04403">
    <property type="entry name" value="PqiA"/>
    <property type="match status" value="1"/>
</dbReference>
<reference evidence="2 3" key="2">
    <citation type="journal article" date="2017" name="Genome Announc.">
        <title>Draft genome sequence of Aquitalea magnusonii strain H3, a plant growth-promoting bacterium of duckweed Lemna minor.</title>
        <authorList>
            <person name="Ishizawa H."/>
            <person name="Kuroda M."/>
            <person name="Ike M."/>
        </authorList>
    </citation>
    <scope>NUCLEOTIDE SEQUENCE [LARGE SCALE GENOMIC DNA]</scope>
    <source>
        <strain evidence="2 3">H3</strain>
    </source>
</reference>
<keyword evidence="3" id="KW-1185">Reference proteome</keyword>
<keyword evidence="1" id="KW-0812">Transmembrane</keyword>
<protein>
    <submittedName>
        <fullName evidence="2">Paraquat-inducible protein A</fullName>
    </submittedName>
</protein>
<dbReference type="KEGG" id="amah:DLM_2486"/>